<dbReference type="AlphaFoldDB" id="A0A075JNC1"/>
<dbReference type="NCBIfam" id="TIGR01313">
    <property type="entry name" value="therm_gnt_kin"/>
    <property type="match status" value="1"/>
</dbReference>
<evidence type="ECO:0000256" key="5">
    <source>
        <dbReference type="ARBA" id="ARBA00022741"/>
    </source>
</evidence>
<dbReference type="GO" id="GO:0046316">
    <property type="term" value="F:gluconokinase activity"/>
    <property type="evidence" value="ECO:0007669"/>
    <property type="project" value="UniProtKB-EC"/>
</dbReference>
<dbReference type="GO" id="GO:0005524">
    <property type="term" value="F:ATP binding"/>
    <property type="evidence" value="ECO:0007669"/>
    <property type="project" value="UniProtKB-KW"/>
</dbReference>
<dbReference type="Pfam" id="PF13671">
    <property type="entry name" value="AAA_33"/>
    <property type="match status" value="1"/>
</dbReference>
<evidence type="ECO:0000256" key="10">
    <source>
        <dbReference type="RuleBase" id="RU363066"/>
    </source>
</evidence>
<sequence length="195" mass="21296">MSTQPQSQFVIVMGVSGSGKTTVATGLADAMGWTYVEGDDLHPQANVEKMRAGIPLTDEDRWPWLTKIGEWIDEHESLGKSAVITCSALKRSYRELLREGRPTVSFCHVDVSREQLEQRLAERKGHYMPASLLQSQLDTLEPLQADEPGIVVEAKGGQEAVLAEVMESLHLHAPANPEAAHVKPTEAGPHADHAS</sequence>
<evidence type="ECO:0000313" key="12">
    <source>
        <dbReference type="Proteomes" id="UP000027986"/>
    </source>
</evidence>
<reference evidence="11 12" key="1">
    <citation type="submission" date="2014-07" db="EMBL/GenBank/DDBJ databases">
        <title>Genome Sequencing of Dermacoccus nishinomiyaensis.</title>
        <authorList>
            <person name="Hong K.W."/>
            <person name="Chan K.G."/>
        </authorList>
    </citation>
    <scope>NUCLEOTIDE SEQUENCE [LARGE SCALE GENOMIC DNA]</scope>
    <source>
        <strain evidence="11 12">M25</strain>
    </source>
</reference>
<dbReference type="InterPro" id="IPR027417">
    <property type="entry name" value="P-loop_NTPase"/>
</dbReference>
<dbReference type="KEGG" id="dni:HX89_12470"/>
<evidence type="ECO:0000256" key="3">
    <source>
        <dbReference type="ARBA" id="ARBA00012054"/>
    </source>
</evidence>
<dbReference type="Proteomes" id="UP000027986">
    <property type="component" value="Chromosome"/>
</dbReference>
<dbReference type="eggNOG" id="COG3265">
    <property type="taxonomic scope" value="Bacteria"/>
</dbReference>
<evidence type="ECO:0000256" key="1">
    <source>
        <dbReference type="ARBA" id="ARBA00004761"/>
    </source>
</evidence>
<comment type="catalytic activity">
    <reaction evidence="9 10">
        <text>D-gluconate + ATP = 6-phospho-D-gluconate + ADP + H(+)</text>
        <dbReference type="Rhea" id="RHEA:19433"/>
        <dbReference type="ChEBI" id="CHEBI:15378"/>
        <dbReference type="ChEBI" id="CHEBI:18391"/>
        <dbReference type="ChEBI" id="CHEBI:30616"/>
        <dbReference type="ChEBI" id="CHEBI:58759"/>
        <dbReference type="ChEBI" id="CHEBI:456216"/>
        <dbReference type="EC" id="2.7.1.12"/>
    </reaction>
</comment>
<keyword evidence="8" id="KW-0311">Gluconate utilization</keyword>
<keyword evidence="12" id="KW-1185">Reference proteome</keyword>
<evidence type="ECO:0000313" key="11">
    <source>
        <dbReference type="EMBL" id="AIF41613.1"/>
    </source>
</evidence>
<dbReference type="FunFam" id="3.40.50.300:FF:000522">
    <property type="entry name" value="Gluconokinase"/>
    <property type="match status" value="1"/>
</dbReference>
<dbReference type="InterPro" id="IPR006001">
    <property type="entry name" value="Therm_gnt_kin"/>
</dbReference>
<evidence type="ECO:0000256" key="2">
    <source>
        <dbReference type="ARBA" id="ARBA00008420"/>
    </source>
</evidence>
<keyword evidence="4 10" id="KW-0808">Transferase</keyword>
<evidence type="ECO:0000256" key="8">
    <source>
        <dbReference type="ARBA" id="ARBA00023064"/>
    </source>
</evidence>
<dbReference type="Gene3D" id="3.40.50.300">
    <property type="entry name" value="P-loop containing nucleotide triphosphate hydrolases"/>
    <property type="match status" value="1"/>
</dbReference>
<dbReference type="CDD" id="cd02021">
    <property type="entry name" value="GntK"/>
    <property type="match status" value="1"/>
</dbReference>
<dbReference type="GO" id="GO:0005737">
    <property type="term" value="C:cytoplasm"/>
    <property type="evidence" value="ECO:0007669"/>
    <property type="project" value="TreeGrafter"/>
</dbReference>
<protein>
    <recommendedName>
        <fullName evidence="3 10">Gluconokinase</fullName>
        <ecNumber evidence="3 10">2.7.1.12</ecNumber>
    </recommendedName>
</protein>
<dbReference type="PANTHER" id="PTHR43442:SF3">
    <property type="entry name" value="GLUCONOKINASE-RELATED"/>
    <property type="match status" value="1"/>
</dbReference>
<dbReference type="GeneID" id="41841884"/>
<dbReference type="GO" id="GO:0019521">
    <property type="term" value="P:D-gluconate metabolic process"/>
    <property type="evidence" value="ECO:0007669"/>
    <property type="project" value="UniProtKB-KW"/>
</dbReference>
<organism evidence="11 12">
    <name type="scientific">Dermacoccus nishinomiyaensis</name>
    <dbReference type="NCBI Taxonomy" id="1274"/>
    <lineage>
        <taxon>Bacteria</taxon>
        <taxon>Bacillati</taxon>
        <taxon>Actinomycetota</taxon>
        <taxon>Actinomycetes</taxon>
        <taxon>Micrococcales</taxon>
        <taxon>Dermacoccaceae</taxon>
        <taxon>Dermacoccus</taxon>
    </lineage>
</organism>
<name>A0A075JNC1_9MICO</name>
<keyword evidence="7 10" id="KW-0067">ATP-binding</keyword>
<evidence type="ECO:0000256" key="9">
    <source>
        <dbReference type="ARBA" id="ARBA00048090"/>
    </source>
</evidence>
<dbReference type="HOGENOM" id="CLU_077168_4_1_11"/>
<dbReference type="SUPFAM" id="SSF52540">
    <property type="entry name" value="P-loop containing nucleoside triphosphate hydrolases"/>
    <property type="match status" value="1"/>
</dbReference>
<dbReference type="EC" id="2.7.1.12" evidence="3 10"/>
<dbReference type="PANTHER" id="PTHR43442">
    <property type="entry name" value="GLUCONOKINASE-RELATED"/>
    <property type="match status" value="1"/>
</dbReference>
<accession>A0A075JNC1</accession>
<evidence type="ECO:0000256" key="4">
    <source>
        <dbReference type="ARBA" id="ARBA00022679"/>
    </source>
</evidence>
<proteinExistence type="inferred from homology"/>
<comment type="pathway">
    <text evidence="1">Carbohydrate acid metabolism.</text>
</comment>
<dbReference type="EMBL" id="CP008889">
    <property type="protein sequence ID" value="AIF41613.1"/>
    <property type="molecule type" value="Genomic_DNA"/>
</dbReference>
<dbReference type="RefSeq" id="WP_038571678.1">
    <property type="nucleotide sequence ID" value="NZ_CP008889.1"/>
</dbReference>
<dbReference type="OrthoDB" id="9795716at2"/>
<evidence type="ECO:0000256" key="6">
    <source>
        <dbReference type="ARBA" id="ARBA00022777"/>
    </source>
</evidence>
<keyword evidence="5 10" id="KW-0547">Nucleotide-binding</keyword>
<keyword evidence="6 10" id="KW-0418">Kinase</keyword>
<evidence type="ECO:0000256" key="7">
    <source>
        <dbReference type="ARBA" id="ARBA00022840"/>
    </source>
</evidence>
<gene>
    <name evidence="11" type="ORF">HX89_12470</name>
</gene>
<comment type="similarity">
    <text evidence="2 10">Belongs to the gluconokinase GntK/GntV family.</text>
</comment>